<dbReference type="EMBL" id="PFKX01000043">
    <property type="protein sequence ID" value="PIY58335.1"/>
    <property type="molecule type" value="Genomic_DNA"/>
</dbReference>
<feature type="transmembrane region" description="Helical" evidence="1">
    <location>
        <begin position="36"/>
        <end position="54"/>
    </location>
</feature>
<keyword evidence="1" id="KW-1133">Transmembrane helix</keyword>
<evidence type="ECO:0000313" key="2">
    <source>
        <dbReference type="EMBL" id="PIY58335.1"/>
    </source>
</evidence>
<evidence type="ECO:0000256" key="1">
    <source>
        <dbReference type="SAM" id="Phobius"/>
    </source>
</evidence>
<sequence>MDEFTVLSEMAIQIGRLIALGSVAALATFVSLNWTFVIGAIASLALTSLSIVIAEEEQRV</sequence>
<organism evidence="2 3">
    <name type="scientific">Candidatus Yonathbacteria bacterium CG_4_10_14_0_8_um_filter_43_17</name>
    <dbReference type="NCBI Taxonomy" id="1975099"/>
    <lineage>
        <taxon>Bacteria</taxon>
        <taxon>Candidatus Yonathiibacteriota</taxon>
    </lineage>
</organism>
<keyword evidence="1" id="KW-0472">Membrane</keyword>
<dbReference type="AlphaFoldDB" id="A0A2M7Q5I5"/>
<proteinExistence type="predicted"/>
<evidence type="ECO:0000313" key="3">
    <source>
        <dbReference type="Proteomes" id="UP000230732"/>
    </source>
</evidence>
<dbReference type="Proteomes" id="UP000230732">
    <property type="component" value="Unassembled WGS sequence"/>
</dbReference>
<protein>
    <submittedName>
        <fullName evidence="2">Uncharacterized protein</fullName>
    </submittedName>
</protein>
<reference evidence="3" key="1">
    <citation type="submission" date="2017-09" db="EMBL/GenBank/DDBJ databases">
        <title>Depth-based differentiation of microbial function through sediment-hosted aquifers and enrichment of novel symbionts in the deep terrestrial subsurface.</title>
        <authorList>
            <person name="Probst A.J."/>
            <person name="Ladd B."/>
            <person name="Jarett J.K."/>
            <person name="Geller-Mcgrath D.E."/>
            <person name="Sieber C.M.K."/>
            <person name="Emerson J.B."/>
            <person name="Anantharaman K."/>
            <person name="Thomas B.C."/>
            <person name="Malmstrom R."/>
            <person name="Stieglmeier M."/>
            <person name="Klingl A."/>
            <person name="Woyke T."/>
            <person name="Ryan C.M."/>
            <person name="Banfield J.F."/>
        </authorList>
    </citation>
    <scope>NUCLEOTIDE SEQUENCE [LARGE SCALE GENOMIC DNA]</scope>
</reference>
<name>A0A2M7Q5I5_9BACT</name>
<gene>
    <name evidence="2" type="ORF">COY98_02865</name>
</gene>
<comment type="caution">
    <text evidence="2">The sequence shown here is derived from an EMBL/GenBank/DDBJ whole genome shotgun (WGS) entry which is preliminary data.</text>
</comment>
<keyword evidence="1" id="KW-0812">Transmembrane</keyword>
<accession>A0A2M7Q5I5</accession>